<reference evidence="2" key="2">
    <citation type="submission" date="2025-09" db="UniProtKB">
        <authorList>
            <consortium name="Ensembl"/>
        </authorList>
    </citation>
    <scope>IDENTIFICATION</scope>
</reference>
<dbReference type="InterPro" id="IPR007110">
    <property type="entry name" value="Ig-like_dom"/>
</dbReference>
<dbReference type="GO" id="GO:0042289">
    <property type="term" value="F:MHC class II protein binding"/>
    <property type="evidence" value="ECO:0007669"/>
    <property type="project" value="TreeGrafter"/>
</dbReference>
<reference evidence="2" key="1">
    <citation type="submission" date="2025-08" db="UniProtKB">
        <authorList>
            <consortium name="Ensembl"/>
        </authorList>
    </citation>
    <scope>IDENTIFICATION</scope>
</reference>
<dbReference type="SMART" id="SM00408">
    <property type="entry name" value="IGc2"/>
    <property type="match status" value="1"/>
</dbReference>
<evidence type="ECO:0000259" key="1">
    <source>
        <dbReference type="PROSITE" id="PS50835"/>
    </source>
</evidence>
<dbReference type="AlphaFoldDB" id="A0A8C4GLU4"/>
<accession>A0A8C4GLU4</accession>
<dbReference type="InterPro" id="IPR013783">
    <property type="entry name" value="Ig-like_fold"/>
</dbReference>
<dbReference type="Ensembl" id="ENSDLAT00005018354.2">
    <property type="protein sequence ID" value="ENSDLAP00005016965.1"/>
    <property type="gene ID" value="ENSDLAG00005008229.2"/>
</dbReference>
<dbReference type="InterPro" id="IPR013106">
    <property type="entry name" value="Ig_V-set"/>
</dbReference>
<dbReference type="Pfam" id="PF07686">
    <property type="entry name" value="V-set"/>
    <property type="match status" value="1"/>
</dbReference>
<dbReference type="GO" id="GO:0070374">
    <property type="term" value="P:positive regulation of ERK1 and ERK2 cascade"/>
    <property type="evidence" value="ECO:0007669"/>
    <property type="project" value="TreeGrafter"/>
</dbReference>
<dbReference type="PROSITE" id="PS50835">
    <property type="entry name" value="IG_LIKE"/>
    <property type="match status" value="1"/>
</dbReference>
<feature type="domain" description="Ig-like" evidence="1">
    <location>
        <begin position="20"/>
        <end position="94"/>
    </location>
</feature>
<dbReference type="SUPFAM" id="SSF48726">
    <property type="entry name" value="Immunoglobulin"/>
    <property type="match status" value="1"/>
</dbReference>
<sequence length="182" mass="20451">IFFQIHVCVQTKTITSDLPGHDAILPCASASPSDTTCSIVTWFYNRDPSETLTEVQEGKVERRSARAARMSLDTSCSLVINNITAEDAGQYTCQQGRSHNHDTDLYLSVLTSESHFHINLLKLLGRNSTFGKFFFLWVALCQAHSSYILFSCALFHRTEELCLCSESEASEWPQQDIHLPVC</sequence>
<dbReference type="InterPro" id="IPR003599">
    <property type="entry name" value="Ig_sub"/>
</dbReference>
<dbReference type="InterPro" id="IPR036179">
    <property type="entry name" value="Ig-like_dom_sf"/>
</dbReference>
<evidence type="ECO:0000313" key="2">
    <source>
        <dbReference type="Ensembl" id="ENSDLAP00005016965.1"/>
    </source>
</evidence>
<dbReference type="GO" id="GO:0045121">
    <property type="term" value="C:membrane raft"/>
    <property type="evidence" value="ECO:0007669"/>
    <property type="project" value="TreeGrafter"/>
</dbReference>
<dbReference type="GO" id="GO:0035723">
    <property type="term" value="P:interleukin-15-mediated signaling pathway"/>
    <property type="evidence" value="ECO:0007669"/>
    <property type="project" value="TreeGrafter"/>
</dbReference>
<dbReference type="PANTHER" id="PTHR11422">
    <property type="entry name" value="T-CELL SURFACE GLYCOPROTEIN CD4"/>
    <property type="match status" value="1"/>
</dbReference>
<dbReference type="GO" id="GO:1990782">
    <property type="term" value="F:protein tyrosine kinase binding"/>
    <property type="evidence" value="ECO:0007669"/>
    <property type="project" value="TreeGrafter"/>
</dbReference>
<dbReference type="InterPro" id="IPR003598">
    <property type="entry name" value="Ig_sub2"/>
</dbReference>
<name>A0A8C4GLU4_DICLA</name>
<dbReference type="GeneTree" id="ENSGT01080000257598"/>
<keyword evidence="3" id="KW-1185">Reference proteome</keyword>
<proteinExistence type="predicted"/>
<protein>
    <recommendedName>
        <fullName evidence="1">Ig-like domain-containing protein</fullName>
    </recommendedName>
</protein>
<organism evidence="2 3">
    <name type="scientific">Dicentrarchus labrax</name>
    <name type="common">European seabass</name>
    <name type="synonym">Morone labrax</name>
    <dbReference type="NCBI Taxonomy" id="13489"/>
    <lineage>
        <taxon>Eukaryota</taxon>
        <taxon>Metazoa</taxon>
        <taxon>Chordata</taxon>
        <taxon>Craniata</taxon>
        <taxon>Vertebrata</taxon>
        <taxon>Euteleostomi</taxon>
        <taxon>Actinopterygii</taxon>
        <taxon>Neopterygii</taxon>
        <taxon>Teleostei</taxon>
        <taxon>Neoteleostei</taxon>
        <taxon>Acanthomorphata</taxon>
        <taxon>Eupercaria</taxon>
        <taxon>Moronidae</taxon>
        <taxon>Dicentrarchus</taxon>
    </lineage>
</organism>
<dbReference type="Gene3D" id="2.60.40.10">
    <property type="entry name" value="Immunoglobulins"/>
    <property type="match status" value="1"/>
</dbReference>
<dbReference type="GO" id="GO:0009897">
    <property type="term" value="C:external side of plasma membrane"/>
    <property type="evidence" value="ECO:0007669"/>
    <property type="project" value="TreeGrafter"/>
</dbReference>
<dbReference type="GO" id="GO:0042110">
    <property type="term" value="P:T cell activation"/>
    <property type="evidence" value="ECO:0007669"/>
    <property type="project" value="TreeGrafter"/>
</dbReference>
<dbReference type="SMART" id="SM00409">
    <property type="entry name" value="IG"/>
    <property type="match status" value="1"/>
</dbReference>
<dbReference type="Proteomes" id="UP000694389">
    <property type="component" value="Unassembled WGS sequence"/>
</dbReference>
<evidence type="ECO:0000313" key="3">
    <source>
        <dbReference type="Proteomes" id="UP000694389"/>
    </source>
</evidence>
<dbReference type="PANTHER" id="PTHR11422:SF5">
    <property type="entry name" value="DIVERSE IMMUNOGLOBULIN DOMAIN-CONTAINING PROTEIN 1.1 ISOFORM X1-RELATED"/>
    <property type="match status" value="1"/>
</dbReference>